<reference evidence="1 2" key="6">
    <citation type="journal article" date="2011" name="Appl. Environ. Microbiol.">
        <title>Involvement of the azorhizobial chromosome partition gene (parA) in the onset of bacteroid differentiation during Sesbania rostrata stem nodule development.</title>
        <authorList>
            <person name="Liu CT."/>
            <person name="Lee KB."/>
            <person name="Wang YS."/>
            <person name="Peng MH."/>
            <person name="Lee KT."/>
            <person name="Suzuki S."/>
            <person name="Suzuki T."/>
            <person name="Oyaizu H."/>
        </authorList>
    </citation>
    <scope>NUCLEOTIDE SEQUENCE [LARGE SCALE GENOMIC DNA]</scope>
    <source>
        <strain evidence="2">ATCC 43989 / DSM 5975 / JCM 20966 / LMG 6465 / NBRC 14845 / NCIMB 13405 / ORS 571</strain>
    </source>
</reference>
<sequence>MPPEGEFLLQNLRATGIVAVPDLHKHRPSPLQHRAVEWGLSSLEEGETLRIEHGPSIRPPEGRHWGSARGPFRCRAQAQGPSQLFI</sequence>
<reference evidence="1 2" key="5">
    <citation type="journal article" date="2010" name="Appl. Environ. Microbiol.">
        <title>phrR-like gene praR of Azorhizobium caulinodans ORS571 is essential for symbiosis with Sesbania rostrata and is involved in expression of reb genes.</title>
        <authorList>
            <person name="Akiba N."/>
            <person name="Aono T."/>
            <person name="Toyazaki H."/>
            <person name="Sato S."/>
            <person name="Oyaizu H."/>
        </authorList>
    </citation>
    <scope>NUCLEOTIDE SEQUENCE [LARGE SCALE GENOMIC DNA]</scope>
    <source>
        <strain evidence="2">ATCC 43989 / DSM 5975 / JCM 20966 / LMG 6465 / NBRC 14845 / NCIMB 13405 / ORS 571</strain>
    </source>
</reference>
<dbReference type="KEGG" id="azc:AZC_3099"/>
<dbReference type="AlphaFoldDB" id="A8IBP1"/>
<dbReference type="Proteomes" id="UP000000270">
    <property type="component" value="Chromosome"/>
</dbReference>
<evidence type="ECO:0000313" key="1">
    <source>
        <dbReference type="EMBL" id="BAF89097.1"/>
    </source>
</evidence>
<accession>A8IBP1</accession>
<reference evidence="1 2" key="3">
    <citation type="journal article" date="2008" name="BMC Genomics">
        <title>The genome of the versatile nitrogen fixer Azorhizobium caulinodans ORS571.</title>
        <authorList>
            <person name="Lee KB."/>
            <person name="Backer P.D."/>
            <person name="Aono T."/>
            <person name="Liu CT."/>
            <person name="Suzuki S."/>
            <person name="Suzuki T."/>
            <person name="Kaneko T."/>
            <person name="Yamada M."/>
            <person name="Tabata S."/>
            <person name="Kupfer D.M."/>
            <person name="Najar F.Z."/>
            <person name="Wiley G.B."/>
            <person name="Roe B."/>
            <person name="Binnewies T.T."/>
            <person name="Ussery D.W."/>
            <person name="D'Haeze W."/>
            <person name="Herder J.D."/>
            <person name="Gevers D."/>
            <person name="Vereecke D."/>
            <person name="Holsters M."/>
            <person name="Oyaizu H."/>
        </authorList>
    </citation>
    <scope>NUCLEOTIDE SEQUENCE [LARGE SCALE GENOMIC DNA]</scope>
    <source>
        <strain evidence="2">ATCC 43989 / DSM 5975 / JCM 20966 / LMG 6465 / NBRC 14845 / NCIMB 13405 / ORS 571</strain>
    </source>
</reference>
<proteinExistence type="predicted"/>
<evidence type="ECO:0000313" key="2">
    <source>
        <dbReference type="Proteomes" id="UP000000270"/>
    </source>
</evidence>
<protein>
    <submittedName>
        <fullName evidence="1">Uncharacterized protein</fullName>
    </submittedName>
</protein>
<name>A8IBP1_AZOC5</name>
<gene>
    <name evidence="1" type="ordered locus">AZC_3099</name>
</gene>
<dbReference type="STRING" id="438753.AZC_3099"/>
<reference evidence="2" key="2">
    <citation type="submission" date="2007-04" db="EMBL/GenBank/DDBJ databases">
        <title>Complete genome sequence of the nitrogen-fixing bacterium Azorhizobium caulinodans ORS571.</title>
        <authorList>
            <person name="Lee K.B."/>
            <person name="Backer P.D."/>
            <person name="Aono T."/>
            <person name="Liu C.T."/>
            <person name="Suzuki S."/>
            <person name="Suzuki T."/>
            <person name="Kaneko T."/>
            <person name="Yamada M."/>
            <person name="Tabata S."/>
            <person name="Kupfer D.M."/>
            <person name="Najar F.Z."/>
            <person name="Wiley G.B."/>
            <person name="Roe B."/>
            <person name="Binnewies T."/>
            <person name="Ussery D."/>
            <person name="Vereecke D."/>
            <person name="Gevers D."/>
            <person name="Holsters M."/>
            <person name="Oyaizu H."/>
        </authorList>
    </citation>
    <scope>NUCLEOTIDE SEQUENCE [LARGE SCALE GENOMIC DNA]</scope>
    <source>
        <strain evidence="2">ATCC 43989 / DSM 5975 / JCM 20966 / LMG 6465 / NBRC 14845 / NCIMB 13405 / ORS 571</strain>
    </source>
</reference>
<dbReference type="EMBL" id="AP009384">
    <property type="protein sequence ID" value="BAF89097.1"/>
    <property type="molecule type" value="Genomic_DNA"/>
</dbReference>
<keyword evidence="2" id="KW-1185">Reference proteome</keyword>
<reference evidence="1 2" key="4">
    <citation type="journal article" date="2009" name="Appl. Environ. Microbiol.">
        <title>Comparative genome-wide transcriptional profiling of Azorhizobium caulinodans ORS571 grown under free-living and symbiotic conditions.</title>
        <authorList>
            <person name="Tsukada S."/>
            <person name="Aono T."/>
            <person name="Akiba N."/>
            <person name="Lee KB."/>
            <person name="Liu CT."/>
            <person name="Toyazaki H."/>
            <person name="Oyaizu H."/>
        </authorList>
    </citation>
    <scope>NUCLEOTIDE SEQUENCE [LARGE SCALE GENOMIC DNA]</scope>
    <source>
        <strain evidence="2">ATCC 43989 / DSM 5975 / JCM 20966 / LMG 6465 / NBRC 14845 / NCIMB 13405 / ORS 571</strain>
    </source>
</reference>
<dbReference type="HOGENOM" id="CLU_2491132_0_0_5"/>
<organism evidence="1 2">
    <name type="scientific">Azorhizobium caulinodans (strain ATCC 43989 / DSM 5975 / JCM 20966 / LMG 6465 / NBRC 14845 / NCIMB 13405 / ORS 571)</name>
    <dbReference type="NCBI Taxonomy" id="438753"/>
    <lineage>
        <taxon>Bacteria</taxon>
        <taxon>Pseudomonadati</taxon>
        <taxon>Pseudomonadota</taxon>
        <taxon>Alphaproteobacteria</taxon>
        <taxon>Hyphomicrobiales</taxon>
        <taxon>Xanthobacteraceae</taxon>
        <taxon>Azorhizobium</taxon>
    </lineage>
</organism>
<reference evidence="1 2" key="1">
    <citation type="journal article" date="2007" name="Appl. Environ. Microbiol.">
        <title>Rhizobial factors required for stem nodule maturation and maintenance in Sesbania rostrata-Azorhizobium caulinodans ORS571 symbiosis.</title>
        <authorList>
            <person name="Suzuki S."/>
            <person name="Aono T."/>
            <person name="Lee KB."/>
            <person name="Suzuki T."/>
            <person name="Liu CT."/>
            <person name="Miwa H."/>
            <person name="Wakao S."/>
            <person name="Iki T."/>
            <person name="Oyaizu H."/>
        </authorList>
    </citation>
    <scope>NUCLEOTIDE SEQUENCE [LARGE SCALE GENOMIC DNA]</scope>
    <source>
        <strain evidence="2">ATCC 43989 / DSM 5975 / JCM 20966 / LMG 6465 / NBRC 14845 / NCIMB 13405 / ORS 571</strain>
    </source>
</reference>